<keyword evidence="2" id="KW-1185">Reference proteome</keyword>
<evidence type="ECO:0000313" key="1">
    <source>
        <dbReference type="EMBL" id="MBM7658381.1"/>
    </source>
</evidence>
<protein>
    <recommendedName>
        <fullName evidence="3">CAP-associated domain-containing protein</fullName>
    </recommendedName>
</protein>
<organism evidence="1 2">
    <name type="scientific">Sporolactobacillus spathodeae</name>
    <dbReference type="NCBI Taxonomy" id="1465502"/>
    <lineage>
        <taxon>Bacteria</taxon>
        <taxon>Bacillati</taxon>
        <taxon>Bacillota</taxon>
        <taxon>Bacilli</taxon>
        <taxon>Bacillales</taxon>
        <taxon>Sporolactobacillaceae</taxon>
        <taxon>Sporolactobacillus</taxon>
    </lineage>
</organism>
<dbReference type="PROSITE" id="PS51257">
    <property type="entry name" value="PROKAR_LIPOPROTEIN"/>
    <property type="match status" value="1"/>
</dbReference>
<accession>A0ABS2Q9N9</accession>
<comment type="caution">
    <text evidence="1">The sequence shown here is derived from an EMBL/GenBank/DDBJ whole genome shotgun (WGS) entry which is preliminary data.</text>
</comment>
<sequence length="408" mass="45538">MNRSRMGRMLLAVVLLVLLSGCALLKQPSALIQQPDLTKDNQQLLREISGLIPEGAHLVTPAASTLKGKIMRLTLQKGTAGQSAFFYETSNGTLYLSIMNSQGGHWHRIYNQPITAGKVVKIAWLDSGPNHESQLVMTVEHFPENLLYVYSMKQGKVVKLIETSFNGWIYGYFDNRFKIHLALIQTNPYTRRSRFIDYALGGLPSPALDRRQPVATFKQVQGLIASSKMMLAVPEIGQLNDLPDADADVNQMRNQLRASNRALVRHHPFSLQRLSSALHAAALIPGTARFGGTNTDQSSIPFYSLNPQRPTERYYNVSHHFFVDFPINTAGSLVLANETATHITFNKQNTGKSYLSIYWIPKQQWTRGAYTGWIRIGASAHQVFAIPAAYKDNASVIKFGVYSADQDE</sequence>
<dbReference type="RefSeq" id="WP_205006947.1">
    <property type="nucleotide sequence ID" value="NZ_CBCRXA010000011.1"/>
</dbReference>
<dbReference type="EMBL" id="JAFBEV010000016">
    <property type="protein sequence ID" value="MBM7658381.1"/>
    <property type="molecule type" value="Genomic_DNA"/>
</dbReference>
<proteinExistence type="predicted"/>
<gene>
    <name evidence="1" type="ORF">JOC27_001834</name>
</gene>
<evidence type="ECO:0008006" key="3">
    <source>
        <dbReference type="Google" id="ProtNLM"/>
    </source>
</evidence>
<name>A0ABS2Q9N9_9BACL</name>
<evidence type="ECO:0000313" key="2">
    <source>
        <dbReference type="Proteomes" id="UP000823201"/>
    </source>
</evidence>
<reference evidence="1 2" key="1">
    <citation type="submission" date="2021-01" db="EMBL/GenBank/DDBJ databases">
        <title>Genomic Encyclopedia of Type Strains, Phase IV (KMG-IV): sequencing the most valuable type-strain genomes for metagenomic binning, comparative biology and taxonomic classification.</title>
        <authorList>
            <person name="Goeker M."/>
        </authorList>
    </citation>
    <scope>NUCLEOTIDE SEQUENCE [LARGE SCALE GENOMIC DNA]</scope>
    <source>
        <strain evidence="1 2">DSM 100968</strain>
    </source>
</reference>
<dbReference type="Proteomes" id="UP000823201">
    <property type="component" value="Unassembled WGS sequence"/>
</dbReference>